<evidence type="ECO:0000313" key="2">
    <source>
        <dbReference type="EMBL" id="MQT18169.1"/>
    </source>
</evidence>
<gene>
    <name evidence="2" type="ORF">F3168_12975</name>
</gene>
<evidence type="ECO:0008006" key="4">
    <source>
        <dbReference type="Google" id="ProtNLM"/>
    </source>
</evidence>
<dbReference type="RefSeq" id="WP_152578636.1">
    <property type="nucleotide sequence ID" value="NZ_JAATJI010000001.1"/>
</dbReference>
<sequence>MTAPIKSRVLIGVLGGALAFSTAATAQVQGQQQQGGILGQLLGSVFGGNQQASEQTLESDWNQGRRPFEQRRDQLDARINTAVQNGSLSRNEADQMRREYDDIVRLESQYSANGAMSQQQRTELRSRYRALTQRMSAQGNGQGYGQGYGQTGGFGNDRNTARWTQMETRLATAERNGSITRNDAVQVRAQLSDLARLDAAYSARGYSAEQRSYLTRRYGEIESMLGNRRR</sequence>
<keyword evidence="1" id="KW-0732">Signal</keyword>
<reference evidence="2 3" key="1">
    <citation type="submission" date="2019-09" db="EMBL/GenBank/DDBJ databases">
        <title>Polymorphobacter sp. isolated from a lake in China.</title>
        <authorList>
            <person name="Liu Z."/>
        </authorList>
    </citation>
    <scope>NUCLEOTIDE SEQUENCE [LARGE SCALE GENOMIC DNA]</scope>
    <source>
        <strain evidence="2 3">D40P</strain>
    </source>
</reference>
<proteinExistence type="predicted"/>
<feature type="chain" id="PRO_5028842172" description="DUF4168 domain-containing protein" evidence="1">
    <location>
        <begin position="27"/>
        <end position="230"/>
    </location>
</feature>
<dbReference type="OrthoDB" id="7568642at2"/>
<protein>
    <recommendedName>
        <fullName evidence="4">DUF4168 domain-containing protein</fullName>
    </recommendedName>
</protein>
<name>A0A7C9GWQ4_9SPHN</name>
<comment type="caution">
    <text evidence="2">The sequence shown here is derived from an EMBL/GenBank/DDBJ whole genome shotgun (WGS) entry which is preliminary data.</text>
</comment>
<feature type="signal peptide" evidence="1">
    <location>
        <begin position="1"/>
        <end position="26"/>
    </location>
</feature>
<dbReference type="Proteomes" id="UP000481327">
    <property type="component" value="Unassembled WGS sequence"/>
</dbReference>
<dbReference type="EMBL" id="WIOL01000005">
    <property type="protein sequence ID" value="MQT18169.1"/>
    <property type="molecule type" value="Genomic_DNA"/>
</dbReference>
<organism evidence="2 3">
    <name type="scientific">Sandarakinorhabdus fusca</name>
    <dbReference type="NCBI Taxonomy" id="1439888"/>
    <lineage>
        <taxon>Bacteria</taxon>
        <taxon>Pseudomonadati</taxon>
        <taxon>Pseudomonadota</taxon>
        <taxon>Alphaproteobacteria</taxon>
        <taxon>Sphingomonadales</taxon>
        <taxon>Sphingosinicellaceae</taxon>
        <taxon>Sandarakinorhabdus</taxon>
    </lineage>
</organism>
<evidence type="ECO:0000256" key="1">
    <source>
        <dbReference type="SAM" id="SignalP"/>
    </source>
</evidence>
<dbReference type="AlphaFoldDB" id="A0A7C9GWQ4"/>
<keyword evidence="3" id="KW-1185">Reference proteome</keyword>
<accession>A0A7C9GWQ4</accession>
<evidence type="ECO:0000313" key="3">
    <source>
        <dbReference type="Proteomes" id="UP000481327"/>
    </source>
</evidence>